<proteinExistence type="predicted"/>
<dbReference type="PANTHER" id="PTHR21274">
    <property type="entry name" value="MECKELIN"/>
    <property type="match status" value="1"/>
</dbReference>
<feature type="region of interest" description="Disordered" evidence="1">
    <location>
        <begin position="912"/>
        <end position="932"/>
    </location>
</feature>
<protein>
    <recommendedName>
        <fullName evidence="6">Meckelin</fullName>
    </recommendedName>
</protein>
<dbReference type="PANTHER" id="PTHR21274:SF0">
    <property type="entry name" value="MECKELIN"/>
    <property type="match status" value="1"/>
</dbReference>
<evidence type="ECO:0000313" key="4">
    <source>
        <dbReference type="EMBL" id="ACO63331.1"/>
    </source>
</evidence>
<dbReference type="EMBL" id="CP001326">
    <property type="protein sequence ID" value="ACO63331.1"/>
    <property type="molecule type" value="Genomic_DNA"/>
</dbReference>
<keyword evidence="5" id="KW-1185">Reference proteome</keyword>
<feature type="transmembrane region" description="Helical" evidence="2">
    <location>
        <begin position="608"/>
        <end position="636"/>
    </location>
</feature>
<evidence type="ECO:0000256" key="2">
    <source>
        <dbReference type="SAM" id="Phobius"/>
    </source>
</evidence>
<dbReference type="Proteomes" id="UP000002009">
    <property type="component" value="Chromosome 5"/>
</dbReference>
<keyword evidence="3" id="KW-0732">Signal</keyword>
<evidence type="ECO:0008006" key="6">
    <source>
        <dbReference type="Google" id="ProtNLM"/>
    </source>
</evidence>
<dbReference type="GO" id="GO:0060271">
    <property type="term" value="P:cilium assembly"/>
    <property type="evidence" value="ECO:0007669"/>
    <property type="project" value="InterPro"/>
</dbReference>
<dbReference type="OMA" id="YITENKG"/>
<evidence type="ECO:0000256" key="1">
    <source>
        <dbReference type="SAM" id="MobiDB-lite"/>
    </source>
</evidence>
<feature type="transmembrane region" description="Helical" evidence="2">
    <location>
        <begin position="769"/>
        <end position="790"/>
    </location>
</feature>
<dbReference type="eggNOG" id="KOG4611">
    <property type="taxonomic scope" value="Eukaryota"/>
</dbReference>
<name>C1E5X7_MICCC</name>
<feature type="signal peptide" evidence="3">
    <location>
        <begin position="1"/>
        <end position="23"/>
    </location>
</feature>
<keyword evidence="2" id="KW-1133">Transmembrane helix</keyword>
<dbReference type="Pfam" id="PF09773">
    <property type="entry name" value="Meckelin"/>
    <property type="match status" value="1"/>
</dbReference>
<dbReference type="GO" id="GO:0036038">
    <property type="term" value="C:MKS complex"/>
    <property type="evidence" value="ECO:0007669"/>
    <property type="project" value="InterPro"/>
</dbReference>
<gene>
    <name evidence="4" type="ORF">MICPUN_100443</name>
</gene>
<feature type="transmembrane region" description="Helical" evidence="2">
    <location>
        <begin position="656"/>
        <end position="677"/>
    </location>
</feature>
<dbReference type="InParanoid" id="C1E5X7"/>
<dbReference type="OrthoDB" id="419138at2759"/>
<keyword evidence="2" id="KW-0472">Membrane</keyword>
<feature type="transmembrane region" description="Helical" evidence="2">
    <location>
        <begin position="731"/>
        <end position="749"/>
    </location>
</feature>
<reference evidence="4 5" key="1">
    <citation type="journal article" date="2009" name="Science">
        <title>Green evolution and dynamic adaptations revealed by genomes of the marine picoeukaryotes Micromonas.</title>
        <authorList>
            <person name="Worden A.Z."/>
            <person name="Lee J.H."/>
            <person name="Mock T."/>
            <person name="Rouze P."/>
            <person name="Simmons M.P."/>
            <person name="Aerts A.L."/>
            <person name="Allen A.E."/>
            <person name="Cuvelier M.L."/>
            <person name="Derelle E."/>
            <person name="Everett M.V."/>
            <person name="Foulon E."/>
            <person name="Grimwood J."/>
            <person name="Gundlach H."/>
            <person name="Henrissat B."/>
            <person name="Napoli C."/>
            <person name="McDonald S.M."/>
            <person name="Parker M.S."/>
            <person name="Rombauts S."/>
            <person name="Salamov A."/>
            <person name="Von Dassow P."/>
            <person name="Badger J.H."/>
            <person name="Coutinho P.M."/>
            <person name="Demir E."/>
            <person name="Dubchak I."/>
            <person name="Gentemann C."/>
            <person name="Eikrem W."/>
            <person name="Gready J.E."/>
            <person name="John U."/>
            <person name="Lanier W."/>
            <person name="Lindquist E.A."/>
            <person name="Lucas S."/>
            <person name="Mayer K.F."/>
            <person name="Moreau H."/>
            <person name="Not F."/>
            <person name="Otillar R."/>
            <person name="Panaud O."/>
            <person name="Pangilinan J."/>
            <person name="Paulsen I."/>
            <person name="Piegu B."/>
            <person name="Poliakov A."/>
            <person name="Robbens S."/>
            <person name="Schmutz J."/>
            <person name="Toulza E."/>
            <person name="Wyss T."/>
            <person name="Zelensky A."/>
            <person name="Zhou K."/>
            <person name="Armbrust E.V."/>
            <person name="Bhattacharya D."/>
            <person name="Goodenough U.W."/>
            <person name="Van de Peer Y."/>
            <person name="Grigoriev I.V."/>
        </authorList>
    </citation>
    <scope>NUCLEOTIDE SEQUENCE [LARGE SCALE GENOMIC DNA]</scope>
    <source>
        <strain evidence="5">RCC299 / NOUM17</strain>
    </source>
</reference>
<evidence type="ECO:0000313" key="5">
    <source>
        <dbReference type="Proteomes" id="UP000002009"/>
    </source>
</evidence>
<feature type="transmembrane region" description="Helical" evidence="2">
    <location>
        <begin position="1057"/>
        <end position="1075"/>
    </location>
</feature>
<dbReference type="AlphaFoldDB" id="C1E5X7"/>
<dbReference type="STRING" id="296587.C1E5X7"/>
<accession>C1E5X7</accession>
<dbReference type="KEGG" id="mis:MICPUN_100443"/>
<dbReference type="InterPro" id="IPR019170">
    <property type="entry name" value="Meckelin"/>
</dbReference>
<evidence type="ECO:0000256" key="3">
    <source>
        <dbReference type="SAM" id="SignalP"/>
    </source>
</evidence>
<dbReference type="GeneID" id="8243739"/>
<keyword evidence="2" id="KW-0812">Transmembrane</keyword>
<dbReference type="RefSeq" id="XP_002502073.1">
    <property type="nucleotide sequence ID" value="XM_002502027.1"/>
</dbReference>
<feature type="transmembrane region" description="Helical" evidence="2">
    <location>
        <begin position="1031"/>
        <end position="1051"/>
    </location>
</feature>
<feature type="chain" id="PRO_5002906603" description="Meckelin" evidence="3">
    <location>
        <begin position="24"/>
        <end position="1096"/>
    </location>
</feature>
<feature type="transmembrane region" description="Helical" evidence="2">
    <location>
        <begin position="567"/>
        <end position="587"/>
    </location>
</feature>
<sequence>MESRIAIALIAVALLCGAAPAVAQTKTQITVVGDWAKNTPSSVAANSLCSAGYFFDPAGLECNQCPAGSSVDGFGCACPANTRWVAGTGVAPYGACTACETNTTLSWDNSTCMACDASNGASLNAAKTECECLTNAGADDLTKVLVEFDESGARYGAGKRCVACPSPDGSAAGARDVTQNGKCISCERIRKKDGTGWIQMTYDAATKTCSCPSGSDYDCFDLAAKKSSLTTAYSTVTFDSTANTLVYSDMGASIQSATVISDWFANNLIEQAHLCNSYGNTTACNAVANACVLAMYSSSHAACKLYAGMRDKRTASQYHQSDASTKVNPKLDWSETLPWLYYSTGDYASRADVGLTMSFSVPAENEYAVVSNLVFVLSVSTLSGEWLGFRPVGKLLQLCGGREDDLQAWARFGTNYFNDCSLPVADALDAARGMGISTAGETLFFDLYLQDLGGVAPTANAWPERLYPVPIKVNNIAENSNAALDDDKFVRRFFVIDETAGVASGTKKAVTYMKNIKFTITARSDEKSKIYPPAVSITYASRDPSFAYTVEDGVGFQCEYTVDDSFWTTWDNVFITSMVFSGAYWAYGMMRVSRRRITRDADSSLMMYAVGTGAACVAGGLAVVLIFGGLYWFLFFKAQQEVYTVVPMDTDSRVKMFKEVLDAAVGLAAVGMAYTIAWQCNYDIFFLDWEKPRATTTPQGHAVNAPVSAWRKMFIANEWNELQTERLTSRAFTLTLMLLFLLGLDWQNMCVIEPTLATDDPKPYQVQSMLLRFALAAILMCVIVLCQVVYKIVWHHNYVEHPIQQFVDLLTMANMSIILLDDECSGYYLHGRSLMTFSDTSMQELMAQMRREEEMQVSARGLVPSAARAELAENQVFELYITKELRMAYESKLLRRIQESAAMQGGGMMGAAGALTSRGGRPRGGGMAGSMGRNEYGRGGGWGGMGGGGMGGGMMGGGGSTLASDQTLAAAEEIGDIFKQLINFTEANASSFVLERPFFDRILNMPPESVSMMQGASPVFYHDFQMNFQKVMFYGIEFQLMIFDLLVFTALDKEFNSFAIAAFLTWLVGIFVDHFRQSFGETNISRKSLIDGRFLI</sequence>
<organism evidence="4 5">
    <name type="scientific">Micromonas commoda (strain RCC299 / NOUM17 / CCMP2709)</name>
    <name type="common">Picoplanktonic green alga</name>
    <dbReference type="NCBI Taxonomy" id="296587"/>
    <lineage>
        <taxon>Eukaryota</taxon>
        <taxon>Viridiplantae</taxon>
        <taxon>Chlorophyta</taxon>
        <taxon>Mamiellophyceae</taxon>
        <taxon>Mamiellales</taxon>
        <taxon>Mamiellaceae</taxon>
        <taxon>Micromonas</taxon>
    </lineage>
</organism>